<dbReference type="InterPro" id="IPR036291">
    <property type="entry name" value="NAD(P)-bd_dom_sf"/>
</dbReference>
<dbReference type="GO" id="GO:0016491">
    <property type="term" value="F:oxidoreductase activity"/>
    <property type="evidence" value="ECO:0007669"/>
    <property type="project" value="UniProtKB-KW"/>
</dbReference>
<evidence type="ECO:0008006" key="6">
    <source>
        <dbReference type="Google" id="ProtNLM"/>
    </source>
</evidence>
<dbReference type="Proteomes" id="UP001215280">
    <property type="component" value="Unassembled WGS sequence"/>
</dbReference>
<dbReference type="InterPro" id="IPR051468">
    <property type="entry name" value="Fungal_SecMetab_SDRs"/>
</dbReference>
<gene>
    <name evidence="4" type="ORF">DFH07DRAFT_313268</name>
</gene>
<comment type="similarity">
    <text evidence="1">Belongs to the short-chain dehydrogenases/reductases (SDR) family.</text>
</comment>
<reference evidence="4" key="1">
    <citation type="submission" date="2023-03" db="EMBL/GenBank/DDBJ databases">
        <title>Massive genome expansion in bonnet fungi (Mycena s.s.) driven by repeated elements and novel gene families across ecological guilds.</title>
        <authorList>
            <consortium name="Lawrence Berkeley National Laboratory"/>
            <person name="Harder C.B."/>
            <person name="Miyauchi S."/>
            <person name="Viragh M."/>
            <person name="Kuo A."/>
            <person name="Thoen E."/>
            <person name="Andreopoulos B."/>
            <person name="Lu D."/>
            <person name="Skrede I."/>
            <person name="Drula E."/>
            <person name="Henrissat B."/>
            <person name="Morin E."/>
            <person name="Kohler A."/>
            <person name="Barry K."/>
            <person name="LaButti K."/>
            <person name="Morin E."/>
            <person name="Salamov A."/>
            <person name="Lipzen A."/>
            <person name="Mereny Z."/>
            <person name="Hegedus B."/>
            <person name="Baldrian P."/>
            <person name="Stursova M."/>
            <person name="Weitz H."/>
            <person name="Taylor A."/>
            <person name="Grigoriev I.V."/>
            <person name="Nagy L.G."/>
            <person name="Martin F."/>
            <person name="Kauserud H."/>
        </authorList>
    </citation>
    <scope>NUCLEOTIDE SEQUENCE</scope>
    <source>
        <strain evidence="4">CBHHK188m</strain>
    </source>
</reference>
<dbReference type="PRINTS" id="PR00081">
    <property type="entry name" value="GDHRDH"/>
</dbReference>
<proteinExistence type="inferred from homology"/>
<evidence type="ECO:0000256" key="1">
    <source>
        <dbReference type="ARBA" id="ARBA00006484"/>
    </source>
</evidence>
<keyword evidence="5" id="KW-1185">Reference proteome</keyword>
<dbReference type="SUPFAM" id="SSF51735">
    <property type="entry name" value="NAD(P)-binding Rossmann-fold domains"/>
    <property type="match status" value="1"/>
</dbReference>
<keyword evidence="3" id="KW-0560">Oxidoreductase</keyword>
<dbReference type="Pfam" id="PF00106">
    <property type="entry name" value="adh_short"/>
    <property type="match status" value="1"/>
</dbReference>
<dbReference type="AlphaFoldDB" id="A0AAD7JPR3"/>
<sequence length="254" mass="26484">MSGKTVYLISGANRGIGYGLAASLAARPNAIVFAGARDPAAQSLKDLSAKHPNVHPVKLTAGDKADNEAAIAEIQKIAGQLDVIIANAAIAKYYGAVATTPLSEFREHWEVNTLGTVVLFQAAHALLLASPSGAPTFVFVSTGGASMGRYMHLRVGPYGSSKAAGNFLVKVLDAEHPALIVFAVSPGWVATDMGNPGAIANGLPSAPVTVDDSVAGVLSRIDGATKEKSSGKFWNYKPTFDGNPWDIETEEIPW</sequence>
<accession>A0AAD7JPR3</accession>
<dbReference type="Gene3D" id="3.40.50.720">
    <property type="entry name" value="NAD(P)-binding Rossmann-like Domain"/>
    <property type="match status" value="1"/>
</dbReference>
<protein>
    <recommendedName>
        <fullName evidence="6">NAD(P)-binding protein</fullName>
    </recommendedName>
</protein>
<dbReference type="InterPro" id="IPR002347">
    <property type="entry name" value="SDR_fam"/>
</dbReference>
<evidence type="ECO:0000256" key="2">
    <source>
        <dbReference type="ARBA" id="ARBA00022857"/>
    </source>
</evidence>
<dbReference type="EMBL" id="JARJLG010000029">
    <property type="protein sequence ID" value="KAJ7767970.1"/>
    <property type="molecule type" value="Genomic_DNA"/>
</dbReference>
<name>A0AAD7JPR3_9AGAR</name>
<evidence type="ECO:0000313" key="4">
    <source>
        <dbReference type="EMBL" id="KAJ7767970.1"/>
    </source>
</evidence>
<dbReference type="PANTHER" id="PTHR43544">
    <property type="entry name" value="SHORT-CHAIN DEHYDROGENASE/REDUCTASE"/>
    <property type="match status" value="1"/>
</dbReference>
<dbReference type="CDD" id="cd05325">
    <property type="entry name" value="carb_red_sniffer_like_SDR_c"/>
    <property type="match status" value="1"/>
</dbReference>
<organism evidence="4 5">
    <name type="scientific">Mycena maculata</name>
    <dbReference type="NCBI Taxonomy" id="230809"/>
    <lineage>
        <taxon>Eukaryota</taxon>
        <taxon>Fungi</taxon>
        <taxon>Dikarya</taxon>
        <taxon>Basidiomycota</taxon>
        <taxon>Agaricomycotina</taxon>
        <taxon>Agaricomycetes</taxon>
        <taxon>Agaricomycetidae</taxon>
        <taxon>Agaricales</taxon>
        <taxon>Marasmiineae</taxon>
        <taxon>Mycenaceae</taxon>
        <taxon>Mycena</taxon>
    </lineage>
</organism>
<comment type="caution">
    <text evidence="4">The sequence shown here is derived from an EMBL/GenBank/DDBJ whole genome shotgun (WGS) entry which is preliminary data.</text>
</comment>
<keyword evidence="2" id="KW-0521">NADP</keyword>
<evidence type="ECO:0000313" key="5">
    <source>
        <dbReference type="Proteomes" id="UP001215280"/>
    </source>
</evidence>
<evidence type="ECO:0000256" key="3">
    <source>
        <dbReference type="ARBA" id="ARBA00023002"/>
    </source>
</evidence>
<dbReference type="GO" id="GO:0005737">
    <property type="term" value="C:cytoplasm"/>
    <property type="evidence" value="ECO:0007669"/>
    <property type="project" value="TreeGrafter"/>
</dbReference>
<dbReference type="PANTHER" id="PTHR43544:SF7">
    <property type="entry name" value="NADB-LER2"/>
    <property type="match status" value="1"/>
</dbReference>